<accession>A0A0U4ATG6</accession>
<evidence type="ECO:0000313" key="1">
    <source>
        <dbReference type="EMBL" id="ALW86901.1"/>
    </source>
</evidence>
<proteinExistence type="predicted"/>
<protein>
    <recommendedName>
        <fullName evidence="3">STAS/SEC14 domain-containing protein</fullName>
    </recommendedName>
</protein>
<reference evidence="1 2" key="1">
    <citation type="submission" date="2015-12" db="EMBL/GenBank/DDBJ databases">
        <authorList>
            <person name="Shamseldin A."/>
            <person name="Moawad H."/>
            <person name="Abd El-Rahim W.M."/>
            <person name="Sadowsky M.J."/>
        </authorList>
    </citation>
    <scope>NUCLEOTIDE SEQUENCE [LARGE SCALE GENOMIC DNA]</scope>
    <source>
        <strain evidence="1 2">DG5B</strain>
    </source>
</reference>
<gene>
    <name evidence="1" type="ORF">AUC43_18545</name>
</gene>
<evidence type="ECO:0008006" key="3">
    <source>
        <dbReference type="Google" id="ProtNLM"/>
    </source>
</evidence>
<dbReference type="Proteomes" id="UP000059542">
    <property type="component" value="Chromosome"/>
</dbReference>
<evidence type="ECO:0000313" key="2">
    <source>
        <dbReference type="Proteomes" id="UP000059542"/>
    </source>
</evidence>
<dbReference type="KEGG" id="hyg:AUC43_18545"/>
<name>A0A0U4ATG6_9BACT</name>
<dbReference type="EMBL" id="CP013909">
    <property type="protein sequence ID" value="ALW86901.1"/>
    <property type="molecule type" value="Genomic_DNA"/>
</dbReference>
<dbReference type="AlphaFoldDB" id="A0A0U4ATG6"/>
<dbReference type="RefSeq" id="WP_068197233.1">
    <property type="nucleotide sequence ID" value="NZ_CP013909.1"/>
</dbReference>
<dbReference type="OrthoDB" id="884362at2"/>
<sequence length="142" mass="16338">MYSSIDLPSRSILFRPDLNVMVVRWHTHADFEVVKADYEQMLAAAEASGFSDWLLDVRRRDKVTAELSAWVNQEFYPQAVARLAPRRLRIAVLSSPALSEAYRTDPEQKKHVAYATDPARPFDIRLFDDERQAMSWLSPLLG</sequence>
<keyword evidence="2" id="KW-1185">Reference proteome</keyword>
<organism evidence="1 2">
    <name type="scientific">Hymenobacter sedentarius</name>
    <dbReference type="NCBI Taxonomy" id="1411621"/>
    <lineage>
        <taxon>Bacteria</taxon>
        <taxon>Pseudomonadati</taxon>
        <taxon>Bacteroidota</taxon>
        <taxon>Cytophagia</taxon>
        <taxon>Cytophagales</taxon>
        <taxon>Hymenobacteraceae</taxon>
        <taxon>Hymenobacter</taxon>
    </lineage>
</organism>